<dbReference type="PANTHER" id="PTHR33116">
    <property type="entry name" value="REVERSE TRANSCRIPTASE ZINC-BINDING DOMAIN-CONTAINING PROTEIN-RELATED-RELATED"/>
    <property type="match status" value="1"/>
</dbReference>
<proteinExistence type="predicted"/>
<dbReference type="AlphaFoldDB" id="A0AAE0E404"/>
<sequence>MISHLFFTDDSLLFTKADDTNYMAVRQVLDNYAMASGHVVNLDKLALCFSPSLSDTESVRLAAIVGVKLVDWHENYLGLLCFTCRSKRKIFSEIIDRVWARIKGRGDNLLLVGEKEVLIKAMIQVIPAYAMSLFRLPKRLIFKNQRLCTRFWLGGNMENKKIHWCTWNWLCKPKMEGGLGFRDLETNMAFLAKQCWRIFKNPRSLAARVLEVLWMRQKGFCLVCLE</sequence>
<accession>A0AAE0E404</accession>
<keyword evidence="2" id="KW-1185">Reference proteome</keyword>
<evidence type="ECO:0008006" key="3">
    <source>
        <dbReference type="Google" id="ProtNLM"/>
    </source>
</evidence>
<comment type="caution">
    <text evidence="1">The sequence shown here is derived from an EMBL/GenBank/DDBJ whole genome shotgun (WGS) entry which is preliminary data.</text>
</comment>
<evidence type="ECO:0000313" key="2">
    <source>
        <dbReference type="Proteomes" id="UP001281410"/>
    </source>
</evidence>
<dbReference type="Proteomes" id="UP001281410">
    <property type="component" value="Unassembled WGS sequence"/>
</dbReference>
<dbReference type="EMBL" id="JANJYJ010000006">
    <property type="protein sequence ID" value="KAK3206740.1"/>
    <property type="molecule type" value="Genomic_DNA"/>
</dbReference>
<evidence type="ECO:0000313" key="1">
    <source>
        <dbReference type="EMBL" id="KAK3206740.1"/>
    </source>
</evidence>
<gene>
    <name evidence="1" type="ORF">Dsin_020786</name>
</gene>
<protein>
    <recommendedName>
        <fullName evidence="3">Reverse transcriptase domain-containing protein</fullName>
    </recommendedName>
</protein>
<organism evidence="1 2">
    <name type="scientific">Dipteronia sinensis</name>
    <dbReference type="NCBI Taxonomy" id="43782"/>
    <lineage>
        <taxon>Eukaryota</taxon>
        <taxon>Viridiplantae</taxon>
        <taxon>Streptophyta</taxon>
        <taxon>Embryophyta</taxon>
        <taxon>Tracheophyta</taxon>
        <taxon>Spermatophyta</taxon>
        <taxon>Magnoliopsida</taxon>
        <taxon>eudicotyledons</taxon>
        <taxon>Gunneridae</taxon>
        <taxon>Pentapetalae</taxon>
        <taxon>rosids</taxon>
        <taxon>malvids</taxon>
        <taxon>Sapindales</taxon>
        <taxon>Sapindaceae</taxon>
        <taxon>Hippocastanoideae</taxon>
        <taxon>Acereae</taxon>
        <taxon>Dipteronia</taxon>
    </lineage>
</organism>
<reference evidence="1" key="1">
    <citation type="journal article" date="2023" name="Plant J.">
        <title>Genome sequences and population genomics provide insights into the demographic history, inbreeding, and mutation load of two 'living fossil' tree species of Dipteronia.</title>
        <authorList>
            <person name="Feng Y."/>
            <person name="Comes H.P."/>
            <person name="Chen J."/>
            <person name="Zhu S."/>
            <person name="Lu R."/>
            <person name="Zhang X."/>
            <person name="Li P."/>
            <person name="Qiu J."/>
            <person name="Olsen K.M."/>
            <person name="Qiu Y."/>
        </authorList>
    </citation>
    <scope>NUCLEOTIDE SEQUENCE</scope>
    <source>
        <strain evidence="1">NBL</strain>
    </source>
</reference>
<dbReference type="PANTHER" id="PTHR33116:SF86">
    <property type="entry name" value="REVERSE TRANSCRIPTASE DOMAIN-CONTAINING PROTEIN"/>
    <property type="match status" value="1"/>
</dbReference>
<name>A0AAE0E404_9ROSI</name>